<evidence type="ECO:0000313" key="2">
    <source>
        <dbReference type="EMBL" id="CAB5384894.1"/>
    </source>
</evidence>
<dbReference type="OrthoDB" id="10328259at2759"/>
<evidence type="ECO:0000256" key="1">
    <source>
        <dbReference type="SAM" id="MobiDB-lite"/>
    </source>
</evidence>
<feature type="compositionally biased region" description="Basic and acidic residues" evidence="1">
    <location>
        <begin position="53"/>
        <end position="66"/>
    </location>
</feature>
<dbReference type="VEuPathDB" id="FungiDB:RhiirFUN_025194"/>
<dbReference type="AlphaFoldDB" id="A0A916EG24"/>
<sequence>MVLFAYFGDGDAITGSIEKVSTSNEHTEEYKGDEMTKEDKAEGFRRGRNRKRERNEVKSREEEELRHLPEEEASLYELIRLQTERDEAYRPLKNLFRVFLFYVILNVLGHQATPPRQNIKEAVQE</sequence>
<reference evidence="2" key="1">
    <citation type="submission" date="2020-05" db="EMBL/GenBank/DDBJ databases">
        <authorList>
            <person name="Rincon C."/>
            <person name="Sanders R I."/>
            <person name="Robbins C."/>
            <person name="Chaturvedi A."/>
        </authorList>
    </citation>
    <scope>NUCLEOTIDE SEQUENCE</scope>
    <source>
        <strain evidence="2">CHB12</strain>
    </source>
</reference>
<feature type="compositionally biased region" description="Basic and acidic residues" evidence="1">
    <location>
        <begin position="25"/>
        <end position="45"/>
    </location>
</feature>
<evidence type="ECO:0000313" key="3">
    <source>
        <dbReference type="Proteomes" id="UP000684084"/>
    </source>
</evidence>
<comment type="caution">
    <text evidence="2">The sequence shown here is derived from an EMBL/GenBank/DDBJ whole genome shotgun (WGS) entry which is preliminary data.</text>
</comment>
<name>A0A916EG24_9GLOM</name>
<protein>
    <submittedName>
        <fullName evidence="2">Uncharacterized protein</fullName>
    </submittedName>
</protein>
<feature type="region of interest" description="Disordered" evidence="1">
    <location>
        <begin position="22"/>
        <end position="66"/>
    </location>
</feature>
<proteinExistence type="predicted"/>
<organism evidence="2 3">
    <name type="scientific">Rhizophagus irregularis</name>
    <dbReference type="NCBI Taxonomy" id="588596"/>
    <lineage>
        <taxon>Eukaryota</taxon>
        <taxon>Fungi</taxon>
        <taxon>Fungi incertae sedis</taxon>
        <taxon>Mucoromycota</taxon>
        <taxon>Glomeromycotina</taxon>
        <taxon>Glomeromycetes</taxon>
        <taxon>Glomerales</taxon>
        <taxon>Glomeraceae</taxon>
        <taxon>Rhizophagus</taxon>
    </lineage>
</organism>
<gene>
    <name evidence="2" type="ORF">CHRIB12_LOCUS19066</name>
</gene>
<dbReference type="Proteomes" id="UP000684084">
    <property type="component" value="Unassembled WGS sequence"/>
</dbReference>
<accession>A0A916EG24</accession>
<dbReference type="EMBL" id="CAGKOT010000052">
    <property type="protein sequence ID" value="CAB5384894.1"/>
    <property type="molecule type" value="Genomic_DNA"/>
</dbReference>